<sequence>MFRLSKKLAKLEDRIAGRWGKKLDRFQSRHKGEWKYLIPLGLVAWYFAGMLLNSIRLGIQSVFGADSDQIKSIWVVNPFVNFAAVFTPTGLATIAVGALMFCLITKKGYHWFSGYKYTRDKRGFDILPNGTHGTSAFMGKEEQEKVLLTGPIQDLDGTILGKQKDDPDDDDKYAEYVTLKPGCGLTEHIMIYGATGSGKTRGFVKPFILQVNCTPKVGQESQRKGCRNLWEKNCSVRN</sequence>
<proteinExistence type="predicted"/>
<dbReference type="EMBL" id="WKPO01000023">
    <property type="protein sequence ID" value="MSB49977.1"/>
    <property type="molecule type" value="Genomic_DNA"/>
</dbReference>
<accession>A0A6I2RLI8</accession>
<reference evidence="2 3" key="1">
    <citation type="journal article" date="2019" name="Nat. Med.">
        <title>A library of human gut bacterial isolates paired with longitudinal multiomics data enables mechanistic microbiome research.</title>
        <authorList>
            <person name="Poyet M."/>
            <person name="Groussin M."/>
            <person name="Gibbons S.M."/>
            <person name="Avila-Pacheco J."/>
            <person name="Jiang X."/>
            <person name="Kearney S.M."/>
            <person name="Perrotta A.R."/>
            <person name="Berdy B."/>
            <person name="Zhao S."/>
            <person name="Lieberman T.D."/>
            <person name="Swanson P.K."/>
            <person name="Smith M."/>
            <person name="Roesemann S."/>
            <person name="Alexander J.E."/>
            <person name="Rich S.A."/>
            <person name="Livny J."/>
            <person name="Vlamakis H."/>
            <person name="Clish C."/>
            <person name="Bullock K."/>
            <person name="Deik A."/>
            <person name="Scott J."/>
            <person name="Pierce K.A."/>
            <person name="Xavier R.J."/>
            <person name="Alm E.J."/>
        </authorList>
    </citation>
    <scope>NUCLEOTIDE SEQUENCE [LARGE SCALE GENOMIC DNA]</scope>
    <source>
        <strain evidence="2 3">BIOML-A5</strain>
    </source>
</reference>
<protein>
    <recommendedName>
        <fullName evidence="4">Type IV secretory pathway, VirD4 components</fullName>
    </recommendedName>
</protein>
<dbReference type="AlphaFoldDB" id="A0A6I2RLI8"/>
<evidence type="ECO:0000313" key="3">
    <source>
        <dbReference type="Proteomes" id="UP000429811"/>
    </source>
</evidence>
<dbReference type="RefSeq" id="WP_154250627.1">
    <property type="nucleotide sequence ID" value="NZ_WKPO01000023.1"/>
</dbReference>
<comment type="caution">
    <text evidence="2">The sequence shown here is derived from an EMBL/GenBank/DDBJ whole genome shotgun (WGS) entry which is preliminary data.</text>
</comment>
<keyword evidence="1" id="KW-0812">Transmembrane</keyword>
<dbReference type="Proteomes" id="UP000429811">
    <property type="component" value="Unassembled WGS sequence"/>
</dbReference>
<keyword evidence="1" id="KW-0472">Membrane</keyword>
<evidence type="ECO:0000256" key="1">
    <source>
        <dbReference type="SAM" id="Phobius"/>
    </source>
</evidence>
<organism evidence="2 3">
    <name type="scientific">Flavonifractor plautii</name>
    <name type="common">Fusobacterium plautii</name>
    <dbReference type="NCBI Taxonomy" id="292800"/>
    <lineage>
        <taxon>Bacteria</taxon>
        <taxon>Bacillati</taxon>
        <taxon>Bacillota</taxon>
        <taxon>Clostridia</taxon>
        <taxon>Eubacteriales</taxon>
        <taxon>Oscillospiraceae</taxon>
        <taxon>Flavonifractor</taxon>
    </lineage>
</organism>
<feature type="transmembrane region" description="Helical" evidence="1">
    <location>
        <begin position="79"/>
        <end position="104"/>
    </location>
</feature>
<feature type="transmembrane region" description="Helical" evidence="1">
    <location>
        <begin position="36"/>
        <end position="59"/>
    </location>
</feature>
<gene>
    <name evidence="2" type="ORF">GKE90_14950</name>
</gene>
<name>A0A6I2RLI8_FLAPL</name>
<evidence type="ECO:0000313" key="2">
    <source>
        <dbReference type="EMBL" id="MSB49977.1"/>
    </source>
</evidence>
<keyword evidence="1" id="KW-1133">Transmembrane helix</keyword>
<evidence type="ECO:0008006" key="4">
    <source>
        <dbReference type="Google" id="ProtNLM"/>
    </source>
</evidence>